<evidence type="ECO:0000313" key="4">
    <source>
        <dbReference type="Proteomes" id="UP001630127"/>
    </source>
</evidence>
<keyword evidence="2" id="KW-1133">Transmembrane helix</keyword>
<dbReference type="Proteomes" id="UP001630127">
    <property type="component" value="Unassembled WGS sequence"/>
</dbReference>
<dbReference type="PANTHER" id="PTHR34188">
    <property type="entry name" value="OS01G0299500 PROTEIN"/>
    <property type="match status" value="1"/>
</dbReference>
<name>A0ABD2YPK8_9GENT</name>
<keyword evidence="4" id="KW-1185">Reference proteome</keyword>
<evidence type="ECO:0000313" key="3">
    <source>
        <dbReference type="EMBL" id="KAL3508192.1"/>
    </source>
</evidence>
<comment type="caution">
    <text evidence="3">The sequence shown here is derived from an EMBL/GenBank/DDBJ whole genome shotgun (WGS) entry which is preliminary data.</text>
</comment>
<gene>
    <name evidence="3" type="ORF">ACH5RR_033574</name>
</gene>
<feature type="region of interest" description="Disordered" evidence="1">
    <location>
        <begin position="216"/>
        <end position="236"/>
    </location>
</feature>
<accession>A0ABD2YPK8</accession>
<feature type="transmembrane region" description="Helical" evidence="2">
    <location>
        <begin position="158"/>
        <end position="179"/>
    </location>
</feature>
<dbReference type="PANTHER" id="PTHR34188:SF5">
    <property type="entry name" value="OS05G0131900 PROTEIN"/>
    <property type="match status" value="1"/>
</dbReference>
<dbReference type="AlphaFoldDB" id="A0ABD2YPK8"/>
<reference evidence="3 4" key="1">
    <citation type="submission" date="2024-11" db="EMBL/GenBank/DDBJ databases">
        <title>A near-complete genome assembly of Cinchona calisaya.</title>
        <authorList>
            <person name="Lian D.C."/>
            <person name="Zhao X.W."/>
            <person name="Wei L."/>
        </authorList>
    </citation>
    <scope>NUCLEOTIDE SEQUENCE [LARGE SCALE GENOMIC DNA]</scope>
    <source>
        <tissue evidence="3">Nenye</tissue>
    </source>
</reference>
<protein>
    <recommendedName>
        <fullName evidence="5">Transmembrane protein</fullName>
    </recommendedName>
</protein>
<evidence type="ECO:0000256" key="1">
    <source>
        <dbReference type="SAM" id="MobiDB-lite"/>
    </source>
</evidence>
<organism evidence="3 4">
    <name type="scientific">Cinchona calisaya</name>
    <dbReference type="NCBI Taxonomy" id="153742"/>
    <lineage>
        <taxon>Eukaryota</taxon>
        <taxon>Viridiplantae</taxon>
        <taxon>Streptophyta</taxon>
        <taxon>Embryophyta</taxon>
        <taxon>Tracheophyta</taxon>
        <taxon>Spermatophyta</taxon>
        <taxon>Magnoliopsida</taxon>
        <taxon>eudicotyledons</taxon>
        <taxon>Gunneridae</taxon>
        <taxon>Pentapetalae</taxon>
        <taxon>asterids</taxon>
        <taxon>lamiids</taxon>
        <taxon>Gentianales</taxon>
        <taxon>Rubiaceae</taxon>
        <taxon>Cinchonoideae</taxon>
        <taxon>Cinchoneae</taxon>
        <taxon>Cinchona</taxon>
    </lineage>
</organism>
<sequence length="249" mass="26867">MDRTFFMDRDDQDDIECRSVVNEEAITVPNSSAKLENPFPAKVSSWFDLSVKGGKGDNLGSITKYGDEVCQENVEVTIAIDDKVAGVVAAHLVEKKMEKEKRKSVSAKKPPKPPRPPRGLSLDAADQKLIKELAELASIKRAKIERIKALKKMKTAKASSSGGSLFAMLCTVIFCVVIISQGMSSKNNPAVSFHSTLVSAGPSDSSFVVVRDPTSLSDAAKNPTHSEPPNLMEHASGLITANIEKRDIG</sequence>
<keyword evidence="2" id="KW-0472">Membrane</keyword>
<dbReference type="EMBL" id="JBJUIK010000013">
    <property type="protein sequence ID" value="KAL3508192.1"/>
    <property type="molecule type" value="Genomic_DNA"/>
</dbReference>
<feature type="region of interest" description="Disordered" evidence="1">
    <location>
        <begin position="99"/>
        <end position="122"/>
    </location>
</feature>
<evidence type="ECO:0008006" key="5">
    <source>
        <dbReference type="Google" id="ProtNLM"/>
    </source>
</evidence>
<keyword evidence="2" id="KW-0812">Transmembrane</keyword>
<proteinExistence type="predicted"/>
<evidence type="ECO:0000256" key="2">
    <source>
        <dbReference type="SAM" id="Phobius"/>
    </source>
</evidence>